<evidence type="ECO:0000313" key="1">
    <source>
        <dbReference type="EMBL" id="MBK1670197.1"/>
    </source>
</evidence>
<comment type="caution">
    <text evidence="1">The sequence shown here is derived from an EMBL/GenBank/DDBJ whole genome shotgun (WGS) entry which is preliminary data.</text>
</comment>
<accession>A0ABS1DIA5</accession>
<evidence type="ECO:0000313" key="2">
    <source>
        <dbReference type="Proteomes" id="UP001296873"/>
    </source>
</evidence>
<dbReference type="RefSeq" id="WP_200342551.1">
    <property type="nucleotide sequence ID" value="NZ_NRRL01000080.1"/>
</dbReference>
<sequence>MVWRVQLHPAFQGELAQQDAEVRAALSSMLQDLETYGPHLGRPHVDTLSGSRHPNLKELRFRAGDGQWRVAFAFDPARRAIVFVGGDKTGRN</sequence>
<dbReference type="Pfam" id="PF05973">
    <property type="entry name" value="Gp49"/>
    <property type="match status" value="1"/>
</dbReference>
<evidence type="ECO:0008006" key="3">
    <source>
        <dbReference type="Google" id="ProtNLM"/>
    </source>
</evidence>
<dbReference type="Gene3D" id="3.30.2310.20">
    <property type="entry name" value="RelE-like"/>
    <property type="match status" value="1"/>
</dbReference>
<protein>
    <recommendedName>
        <fullName evidence="3">Addiction module toxin RelE</fullName>
    </recommendedName>
</protein>
<reference evidence="1 2" key="1">
    <citation type="journal article" date="2020" name="Microorganisms">
        <title>Osmotic Adaptation and Compatible Solute Biosynthesis of Phototrophic Bacteria as Revealed from Genome Analyses.</title>
        <authorList>
            <person name="Imhoff J.F."/>
            <person name="Rahn T."/>
            <person name="Kunzel S."/>
            <person name="Keller A."/>
            <person name="Neulinger S.C."/>
        </authorList>
    </citation>
    <scope>NUCLEOTIDE SEQUENCE [LARGE SCALE GENOMIC DNA]</scope>
    <source>
        <strain evidence="1 2">DSM 9895</strain>
    </source>
</reference>
<keyword evidence="2" id="KW-1185">Reference proteome</keyword>
<dbReference type="SUPFAM" id="SSF143011">
    <property type="entry name" value="RelE-like"/>
    <property type="match status" value="1"/>
</dbReference>
<dbReference type="InterPro" id="IPR035093">
    <property type="entry name" value="RelE/ParE_toxin_dom_sf"/>
</dbReference>
<name>A0ABS1DIA5_9PROT</name>
<organism evidence="1 2">
    <name type="scientific">Rhodovibrio sodomensis</name>
    <dbReference type="NCBI Taxonomy" id="1088"/>
    <lineage>
        <taxon>Bacteria</taxon>
        <taxon>Pseudomonadati</taxon>
        <taxon>Pseudomonadota</taxon>
        <taxon>Alphaproteobacteria</taxon>
        <taxon>Rhodospirillales</taxon>
        <taxon>Rhodovibrionaceae</taxon>
        <taxon>Rhodovibrio</taxon>
    </lineage>
</organism>
<gene>
    <name evidence="1" type="ORF">CKO28_19365</name>
</gene>
<proteinExistence type="predicted"/>
<dbReference type="InterPro" id="IPR009241">
    <property type="entry name" value="HigB-like"/>
</dbReference>
<dbReference type="Proteomes" id="UP001296873">
    <property type="component" value="Unassembled WGS sequence"/>
</dbReference>
<dbReference type="EMBL" id="NRRL01000080">
    <property type="protein sequence ID" value="MBK1670197.1"/>
    <property type="molecule type" value="Genomic_DNA"/>
</dbReference>